<protein>
    <submittedName>
        <fullName evidence="5">Serine/threonine protein kinases, putative</fullName>
    </submittedName>
</protein>
<dbReference type="InterPro" id="IPR011623">
    <property type="entry name" value="7TMR_DISM_rcpt_extracell_dom1"/>
</dbReference>
<dbReference type="Pfam" id="PF07696">
    <property type="entry name" value="7TMR-DISMED2"/>
    <property type="match status" value="1"/>
</dbReference>
<sequence>MAIQDKGKMSLIGEKTYFLKDEGGKLSLRDILKPQHQKKFQQIKQDVFTHPATNAVFWFKFTLENQTKKDLWLEIGSPFDTWYADFYAPTAARVYPAPKLLGALRPQENNEYPSNYYCVLLVEKNDSTAKTYYLKVSGKMPHTRILRVGTVQALARHSNVYLYALAIFTGLLLGMIIYNGFLFYAIKERVYLIYTLMLVMFLVTTPFENGYPLFYSDWLWHNFIVWDNIGFVTGTLFATYYLKLATTARRFYYWLWFLTFLGFGVLGVLNLFNLVSLPVLLELSQVIILIFVFSLLFCGIYLWVKGNQNARLYTLAWVFFIISICLFIFTINGFLPVNWFTQNIIYVGVSSEVLIFGLALGHQYNMLKQEKEAMQERNMQLIAKQNEVLEQKVKEKTQGLQNANEELVTSNEELLQSQEEIAAQRDQLEMNHKLITQSITAAKNIQQATLPSEQYIQTFIQHHFILYKPRDIVSGDFYWLESVDNKLFLIAVDCTGHGVPGAFMSMVANTLLDNIIKVNKVFDPAEILTNLHEEIRQGLNQEQTGNNSGMDVALVRLHNYTQNQVNVEFAGAKRSLIYIPAGTPDLLELKGTRRSIGGVQINTDAFETHQVILPQGSYLYFGSDGLADQNNKKRKKFGEKRLKQFIRDHHLLALDQQKQLLEQALLKHMEGTKQRDDILWIGMQV</sequence>
<keyword evidence="3" id="KW-1133">Transmembrane helix</keyword>
<feature type="transmembrane region" description="Helical" evidence="3">
    <location>
        <begin position="160"/>
        <end position="178"/>
    </location>
</feature>
<dbReference type="GO" id="GO:0004674">
    <property type="term" value="F:protein serine/threonine kinase activity"/>
    <property type="evidence" value="ECO:0007669"/>
    <property type="project" value="UniProtKB-KW"/>
</dbReference>
<evidence type="ECO:0000256" key="3">
    <source>
        <dbReference type="SAM" id="Phobius"/>
    </source>
</evidence>
<feature type="coiled-coil region" evidence="2">
    <location>
        <begin position="364"/>
        <end position="431"/>
    </location>
</feature>
<dbReference type="InterPro" id="IPR052016">
    <property type="entry name" value="Bact_Sigma-Reg"/>
</dbReference>
<keyword evidence="6" id="KW-1185">Reference proteome</keyword>
<feature type="transmembrane region" description="Helical" evidence="3">
    <location>
        <begin position="254"/>
        <end position="277"/>
    </location>
</feature>
<dbReference type="SMART" id="SM00331">
    <property type="entry name" value="PP2C_SIG"/>
    <property type="match status" value="1"/>
</dbReference>
<evidence type="ECO:0000259" key="4">
    <source>
        <dbReference type="SMART" id="SM00331"/>
    </source>
</evidence>
<keyword evidence="5" id="KW-0723">Serine/threonine-protein kinase</keyword>
<dbReference type="InterPro" id="IPR036457">
    <property type="entry name" value="PPM-type-like_dom_sf"/>
</dbReference>
<evidence type="ECO:0000256" key="2">
    <source>
        <dbReference type="SAM" id="Coils"/>
    </source>
</evidence>
<dbReference type="Gene3D" id="2.60.40.2380">
    <property type="match status" value="1"/>
</dbReference>
<dbReference type="Pfam" id="PF07695">
    <property type="entry name" value="7TMR-DISM_7TM"/>
    <property type="match status" value="1"/>
</dbReference>
<dbReference type="Gene3D" id="3.60.40.10">
    <property type="entry name" value="PPM-type phosphatase domain"/>
    <property type="match status" value="1"/>
</dbReference>
<keyword evidence="5" id="KW-0418">Kinase</keyword>
<dbReference type="InterPro" id="IPR011622">
    <property type="entry name" value="7TMR_DISM_rcpt_extracell_dom2"/>
</dbReference>
<keyword evidence="5" id="KW-0808">Transferase</keyword>
<feature type="transmembrane region" description="Helical" evidence="3">
    <location>
        <begin position="190"/>
        <end position="207"/>
    </location>
</feature>
<feature type="transmembrane region" description="Helical" evidence="3">
    <location>
        <begin position="343"/>
        <end position="361"/>
    </location>
</feature>
<keyword evidence="2" id="KW-0175">Coiled coil</keyword>
<organism evidence="5 6">
    <name type="scientific">Microscilla marina ATCC 23134</name>
    <dbReference type="NCBI Taxonomy" id="313606"/>
    <lineage>
        <taxon>Bacteria</taxon>
        <taxon>Pseudomonadati</taxon>
        <taxon>Bacteroidota</taxon>
        <taxon>Cytophagia</taxon>
        <taxon>Cytophagales</taxon>
        <taxon>Microscillaceae</taxon>
        <taxon>Microscilla</taxon>
    </lineage>
</organism>
<feature type="domain" description="PPM-type phosphatase" evidence="4">
    <location>
        <begin position="455"/>
        <end position="685"/>
    </location>
</feature>
<reference evidence="5 6" key="1">
    <citation type="submission" date="2007-01" db="EMBL/GenBank/DDBJ databases">
        <authorList>
            <person name="Haygood M."/>
            <person name="Podell S."/>
            <person name="Anderson C."/>
            <person name="Hopkinson B."/>
            <person name="Roe K."/>
            <person name="Barbeau K."/>
            <person name="Gaasterland T."/>
            <person name="Ferriera S."/>
            <person name="Johnson J."/>
            <person name="Kravitz S."/>
            <person name="Beeson K."/>
            <person name="Sutton G."/>
            <person name="Rogers Y.-H."/>
            <person name="Friedman R."/>
            <person name="Frazier M."/>
            <person name="Venter J.C."/>
        </authorList>
    </citation>
    <scope>NUCLEOTIDE SEQUENCE [LARGE SCALE GENOMIC DNA]</scope>
    <source>
        <strain evidence="5 6">ATCC 23134</strain>
    </source>
</reference>
<comment type="caution">
    <text evidence="5">The sequence shown here is derived from an EMBL/GenBank/DDBJ whole genome shotgun (WGS) entry which is preliminary data.</text>
</comment>
<dbReference type="InterPro" id="IPR001932">
    <property type="entry name" value="PPM-type_phosphatase-like_dom"/>
</dbReference>
<dbReference type="PANTHER" id="PTHR43156:SF9">
    <property type="entry name" value="HAMP DOMAIN-CONTAINING PROTEIN"/>
    <property type="match status" value="1"/>
</dbReference>
<evidence type="ECO:0000313" key="5">
    <source>
        <dbReference type="EMBL" id="EAY27606.1"/>
    </source>
</evidence>
<feature type="transmembrane region" description="Helical" evidence="3">
    <location>
        <begin position="316"/>
        <end position="337"/>
    </location>
</feature>
<gene>
    <name evidence="5" type="ORF">M23134_02853</name>
</gene>
<dbReference type="Proteomes" id="UP000004095">
    <property type="component" value="Unassembled WGS sequence"/>
</dbReference>
<dbReference type="Pfam" id="PF07228">
    <property type="entry name" value="SpoIIE"/>
    <property type="match status" value="1"/>
</dbReference>
<keyword evidence="3" id="KW-0472">Membrane</keyword>
<keyword evidence="3" id="KW-0812">Transmembrane</keyword>
<evidence type="ECO:0000256" key="1">
    <source>
        <dbReference type="ARBA" id="ARBA00022801"/>
    </source>
</evidence>
<name>A1ZPV1_MICM2</name>
<dbReference type="PANTHER" id="PTHR43156">
    <property type="entry name" value="STAGE II SPORULATION PROTEIN E-RELATED"/>
    <property type="match status" value="1"/>
</dbReference>
<accession>A1ZPV1</accession>
<dbReference type="AlphaFoldDB" id="A1ZPV1"/>
<feature type="transmembrane region" description="Helical" evidence="3">
    <location>
        <begin position="219"/>
        <end position="242"/>
    </location>
</feature>
<dbReference type="eggNOG" id="COG2208">
    <property type="taxonomic scope" value="Bacteria"/>
</dbReference>
<dbReference type="GO" id="GO:0016791">
    <property type="term" value="F:phosphatase activity"/>
    <property type="evidence" value="ECO:0007669"/>
    <property type="project" value="TreeGrafter"/>
</dbReference>
<dbReference type="EMBL" id="AAWS01000022">
    <property type="protein sequence ID" value="EAY27606.1"/>
    <property type="molecule type" value="Genomic_DNA"/>
</dbReference>
<keyword evidence="1" id="KW-0378">Hydrolase</keyword>
<proteinExistence type="predicted"/>
<feature type="transmembrane region" description="Helical" evidence="3">
    <location>
        <begin position="283"/>
        <end position="304"/>
    </location>
</feature>
<evidence type="ECO:0000313" key="6">
    <source>
        <dbReference type="Proteomes" id="UP000004095"/>
    </source>
</evidence>